<name>A0ABR5SPZ0_9BACL</name>
<evidence type="ECO:0000313" key="4">
    <source>
        <dbReference type="Proteomes" id="UP000070252"/>
    </source>
</evidence>
<keyword evidence="4" id="KW-1185">Reference proteome</keyword>
<dbReference type="Proteomes" id="UP000070252">
    <property type="component" value="Unassembled WGS sequence"/>
</dbReference>
<dbReference type="SUPFAM" id="SSF52266">
    <property type="entry name" value="SGNH hydrolase"/>
    <property type="match status" value="1"/>
</dbReference>
<organism evidence="3 4">
    <name type="scientific">Paenibacillus jilunlii</name>
    <dbReference type="NCBI Taxonomy" id="682956"/>
    <lineage>
        <taxon>Bacteria</taxon>
        <taxon>Bacillati</taxon>
        <taxon>Bacillota</taxon>
        <taxon>Bacilli</taxon>
        <taxon>Bacillales</taxon>
        <taxon>Paenibacillaceae</taxon>
        <taxon>Paenibacillus</taxon>
    </lineage>
</organism>
<gene>
    <name evidence="3" type="ORF">AML91_25745</name>
</gene>
<reference evidence="3 4" key="1">
    <citation type="submission" date="2015-08" db="EMBL/GenBank/DDBJ databases">
        <title>Genome of Paenibacillus jilunlii.</title>
        <authorList>
            <person name="Sant'Anna F.H."/>
            <person name="Ambrosini A."/>
            <person name="Souza R."/>
            <person name="Bach E."/>
            <person name="Fernandes G."/>
            <person name="Balsanelli E."/>
            <person name="Baura V.A."/>
            <person name="Pedrosa F.O."/>
            <person name="Souza E.M."/>
            <person name="Passaglia L."/>
        </authorList>
    </citation>
    <scope>NUCLEOTIDE SEQUENCE [LARGE SCALE GENOMIC DNA]</scope>
    <source>
        <strain evidence="3 4">DSM 23019</strain>
    </source>
</reference>
<evidence type="ECO:0000259" key="1">
    <source>
        <dbReference type="Pfam" id="PF13472"/>
    </source>
</evidence>
<feature type="domain" description="Carbohydrate esterase 2 N-terminal" evidence="2">
    <location>
        <begin position="17"/>
        <end position="123"/>
    </location>
</feature>
<comment type="caution">
    <text evidence="3">The sequence shown here is derived from an EMBL/GenBank/DDBJ whole genome shotgun (WGS) entry which is preliminary data.</text>
</comment>
<dbReference type="InterPro" id="IPR037461">
    <property type="entry name" value="CtCE2-like_dom"/>
</dbReference>
<dbReference type="EMBL" id="LIPY01000123">
    <property type="protein sequence ID" value="KWX70850.1"/>
    <property type="molecule type" value="Genomic_DNA"/>
</dbReference>
<dbReference type="InterPro" id="IPR013830">
    <property type="entry name" value="SGNH_hydro"/>
</dbReference>
<dbReference type="InterPro" id="IPR036514">
    <property type="entry name" value="SGNH_hydro_sf"/>
</dbReference>
<dbReference type="PANTHER" id="PTHR37834:SF2">
    <property type="entry name" value="ESTERASE, SGNH HYDROLASE-TYPE"/>
    <property type="match status" value="1"/>
</dbReference>
<dbReference type="Pfam" id="PF13472">
    <property type="entry name" value="Lipase_GDSL_2"/>
    <property type="match status" value="1"/>
</dbReference>
<feature type="domain" description="SGNH hydrolase-type esterase" evidence="1">
    <location>
        <begin position="133"/>
        <end position="293"/>
    </location>
</feature>
<dbReference type="CDD" id="cd01831">
    <property type="entry name" value="Endoglucanase_E_like"/>
    <property type="match status" value="1"/>
</dbReference>
<proteinExistence type="predicted"/>
<dbReference type="Pfam" id="PF17996">
    <property type="entry name" value="CE2_N"/>
    <property type="match status" value="1"/>
</dbReference>
<accession>A0ABR5SPZ0</accession>
<dbReference type="InterPro" id="IPR040794">
    <property type="entry name" value="CE2_N"/>
</dbReference>
<dbReference type="Gene3D" id="3.40.50.1110">
    <property type="entry name" value="SGNH hydrolase"/>
    <property type="match status" value="1"/>
</dbReference>
<dbReference type="Gene3D" id="2.60.120.260">
    <property type="entry name" value="Galactose-binding domain-like"/>
    <property type="match status" value="1"/>
</dbReference>
<protein>
    <submittedName>
        <fullName evidence="3">Acetyl xylan esterase</fullName>
    </submittedName>
</protein>
<dbReference type="InterPro" id="IPR052762">
    <property type="entry name" value="PCW_deacetylase/CE"/>
</dbReference>
<evidence type="ECO:0000259" key="2">
    <source>
        <dbReference type="Pfam" id="PF17996"/>
    </source>
</evidence>
<dbReference type="PANTHER" id="PTHR37834">
    <property type="entry name" value="GDSL-LIKE LIPASE/ACYLHYDROLASE DOMAIN PROTEIN (AFU_ORTHOLOGUE AFUA_2G00620)"/>
    <property type="match status" value="1"/>
</dbReference>
<sequence>MGGVTLDFDFTKYTRLVGRFDLTEKGNPKCGWVNSAVHLAFRGTAVSMTAEGSDGQDYVEIVLDGVARNWINLKKGVHEYIIERGLPDGGHTLEIHKRTGILTGSIAFHHFSLPDGGSFLAPPAAKPIRLEYFGDSITDGAGIGHPHVLAEAPHLDDGYMSYVGISARMLNAEYHTMAICGIGVLQDAVGNKHGLPEHFFGTLGKETAPWDFSRYIPDGIIINLGQNDYSTPVDDEEYIAAYIKFIEVILDQYNDPYVFCCVGTMNNNYLASVNKVVDYFNQIGNRKVALVDLGLIHPEVEGWGGRYHPGYQTHYRMGWELASFISAKTGWELLKRPLTATECVF</sequence>
<evidence type="ECO:0000313" key="3">
    <source>
        <dbReference type="EMBL" id="KWX70850.1"/>
    </source>
</evidence>